<comment type="caution">
    <text evidence="1">The sequence shown here is derived from an EMBL/GenBank/DDBJ whole genome shotgun (WGS) entry which is preliminary data.</text>
</comment>
<dbReference type="EMBL" id="JBGJLR010000015">
    <property type="protein sequence ID" value="MEZ2740297.1"/>
    <property type="molecule type" value="Genomic_DNA"/>
</dbReference>
<reference evidence="1 2" key="1">
    <citation type="submission" date="2024-08" db="EMBL/GenBank/DDBJ databases">
        <authorList>
            <person name="Feng Z."/>
            <person name="Ronholm J."/>
        </authorList>
    </citation>
    <scope>NUCLEOTIDE SEQUENCE [LARGE SCALE GENOMIC DNA]</scope>
    <source>
        <strain evidence="1 2">4-AB0-8</strain>
    </source>
</reference>
<proteinExistence type="predicted"/>
<name>A0ABV4IEN0_9BURK</name>
<accession>A0ABV4IEN0</accession>
<dbReference type="Proteomes" id="UP001567350">
    <property type="component" value="Unassembled WGS sequence"/>
</dbReference>
<organism evidence="1 2">
    <name type="scientific">Comamonas jiangduensis</name>
    <dbReference type="NCBI Taxonomy" id="1194168"/>
    <lineage>
        <taxon>Bacteria</taxon>
        <taxon>Pseudomonadati</taxon>
        <taxon>Pseudomonadota</taxon>
        <taxon>Betaproteobacteria</taxon>
        <taxon>Burkholderiales</taxon>
        <taxon>Comamonadaceae</taxon>
        <taxon>Comamonas</taxon>
    </lineage>
</organism>
<keyword evidence="2" id="KW-1185">Reference proteome</keyword>
<dbReference type="RefSeq" id="WP_370893074.1">
    <property type="nucleotide sequence ID" value="NZ_JBGJLR010000015.1"/>
</dbReference>
<gene>
    <name evidence="1" type="ORF">ACBP88_12720</name>
</gene>
<sequence>MHIKLDASVINQAELLRQLHGLTGERAARAYAKALNDTGFEIRRAMQDEMRAVFDKPTDYILRSPRVRMAKPDKLSVTIEPAYMGGKGIDPQKILDAQAWGGRRRDKRSEVALRRAGILPVGYQTAIPDEQYGGPYPGSDDGRGNLKGSFLVQIISYFQAFGEQGYKANMSDKGYKRIHKNGRKSAVAMGEKKWTRDVRGRRYLVSYGAMRGSARMTAKGESDMRAQHLGPGIWAVSGTGGADVRPVLVFVKQGNYTPRLDMDKVAKRADAENYLGKRIRYRIREAAGV</sequence>
<protein>
    <recommendedName>
        <fullName evidence="3">Phage protein</fullName>
    </recommendedName>
</protein>
<evidence type="ECO:0008006" key="3">
    <source>
        <dbReference type="Google" id="ProtNLM"/>
    </source>
</evidence>
<evidence type="ECO:0000313" key="2">
    <source>
        <dbReference type="Proteomes" id="UP001567350"/>
    </source>
</evidence>
<evidence type="ECO:0000313" key="1">
    <source>
        <dbReference type="EMBL" id="MEZ2740297.1"/>
    </source>
</evidence>